<name>A0AA91DIP1_VARPD</name>
<dbReference type="Pfam" id="PF07811">
    <property type="entry name" value="TadE"/>
    <property type="match status" value="1"/>
</dbReference>
<keyword evidence="1" id="KW-0812">Transmembrane</keyword>
<organism evidence="3 4">
    <name type="scientific">Variovorax paradoxus</name>
    <dbReference type="NCBI Taxonomy" id="34073"/>
    <lineage>
        <taxon>Bacteria</taxon>
        <taxon>Pseudomonadati</taxon>
        <taxon>Pseudomonadota</taxon>
        <taxon>Betaproteobacteria</taxon>
        <taxon>Burkholderiales</taxon>
        <taxon>Comamonadaceae</taxon>
        <taxon>Variovorax</taxon>
    </lineage>
</organism>
<dbReference type="RefSeq" id="WP_081270816.1">
    <property type="nucleotide sequence ID" value="NZ_LVHG01000081.1"/>
</dbReference>
<evidence type="ECO:0000256" key="1">
    <source>
        <dbReference type="SAM" id="Phobius"/>
    </source>
</evidence>
<gene>
    <name evidence="3" type="ORF">A3K87_28995</name>
</gene>
<keyword evidence="1" id="KW-1133">Transmembrane helix</keyword>
<feature type="domain" description="TadE-like" evidence="2">
    <location>
        <begin position="16"/>
        <end position="58"/>
    </location>
</feature>
<evidence type="ECO:0000313" key="4">
    <source>
        <dbReference type="Proteomes" id="UP000077852"/>
    </source>
</evidence>
<feature type="transmembrane region" description="Helical" evidence="1">
    <location>
        <begin position="20"/>
        <end position="42"/>
    </location>
</feature>
<proteinExistence type="predicted"/>
<accession>A0AA91DIP1</accession>
<comment type="caution">
    <text evidence="3">The sequence shown here is derived from an EMBL/GenBank/DDBJ whole genome shotgun (WGS) entry which is preliminary data.</text>
</comment>
<dbReference type="InterPro" id="IPR012495">
    <property type="entry name" value="TadE-like_dom"/>
</dbReference>
<dbReference type="AlphaFoldDB" id="A0AA91DIP1"/>
<dbReference type="EMBL" id="LVHG01000081">
    <property type="protein sequence ID" value="OAK58282.1"/>
    <property type="molecule type" value="Genomic_DNA"/>
</dbReference>
<reference evidence="3 4" key="1">
    <citation type="submission" date="2016-03" db="EMBL/GenBank/DDBJ databases">
        <title>Genome sequence of Variovorax paradoxus KB5.</title>
        <authorList>
            <person name="Jeong H."/>
            <person name="Hong C.E."/>
            <person name="Jo S.H."/>
            <person name="Park J.M."/>
        </authorList>
    </citation>
    <scope>NUCLEOTIDE SEQUENCE [LARGE SCALE GENOMIC DNA]</scope>
    <source>
        <strain evidence="3 4">KB5</strain>
    </source>
</reference>
<dbReference type="Proteomes" id="UP000077852">
    <property type="component" value="Unassembled WGS sequence"/>
</dbReference>
<evidence type="ECO:0000259" key="2">
    <source>
        <dbReference type="Pfam" id="PF07811"/>
    </source>
</evidence>
<keyword evidence="1" id="KW-0472">Membrane</keyword>
<sequence>MHHSRTLAKTRRRQSGVYAVEFAFVFLIVFFLLYAAICYGFLLAARMGLQNAAEEGARAGLRYQISLDAKKTEAGNVATQRASWLPTALKSNLSVQATVCMAGEDDCLKTPVCGPAWAQRCQMVVTVTVNGIQQLLPPFPSFALPDRLTGKASMLLDGRAL</sequence>
<protein>
    <submittedName>
        <fullName evidence="3">Pilus assembly protein TadE</fullName>
    </submittedName>
</protein>
<evidence type="ECO:0000313" key="3">
    <source>
        <dbReference type="EMBL" id="OAK58282.1"/>
    </source>
</evidence>